<accession>A0A2P4Z084</accession>
<dbReference type="VEuPathDB" id="CryptoDB:CmeUKMEL1_07640"/>
<dbReference type="AlphaFoldDB" id="A0A2P4Z084"/>
<organism evidence="1 2">
    <name type="scientific">Cryptosporidium meleagridis</name>
    <dbReference type="NCBI Taxonomy" id="93969"/>
    <lineage>
        <taxon>Eukaryota</taxon>
        <taxon>Sar</taxon>
        <taxon>Alveolata</taxon>
        <taxon>Apicomplexa</taxon>
        <taxon>Conoidasida</taxon>
        <taxon>Coccidia</taxon>
        <taxon>Eucoccidiorida</taxon>
        <taxon>Eimeriorina</taxon>
        <taxon>Cryptosporidiidae</taxon>
        <taxon>Cryptosporidium</taxon>
    </lineage>
</organism>
<evidence type="ECO:0000313" key="1">
    <source>
        <dbReference type="EMBL" id="POM83487.1"/>
    </source>
</evidence>
<dbReference type="EMBL" id="JIBK01000015">
    <property type="protein sequence ID" value="POM83487.1"/>
    <property type="molecule type" value="Genomic_DNA"/>
</dbReference>
<dbReference type="OrthoDB" id="371463at2759"/>
<protein>
    <submittedName>
        <fullName evidence="1">Uncharacterized protein</fullName>
    </submittedName>
</protein>
<keyword evidence="2" id="KW-1185">Reference proteome</keyword>
<evidence type="ECO:0000313" key="2">
    <source>
        <dbReference type="Proteomes" id="UP000236928"/>
    </source>
</evidence>
<sequence length="155" mass="18206">MKDALLKTRVIHCLSEVLNQLQNEKFIRLNIAKQILENSCEAMHEILDTSNRFSGAKRNSPLYLDSDLTIEGKMIFHRFHKRKWKMYIDSSKTKIFRMRKTQTGSVIPTNIQLGANQKIRIEAIDCLDCKIDNFDTTERRDHGVTSLIKKDEFRY</sequence>
<name>A0A2P4Z084_9CRYT</name>
<dbReference type="Proteomes" id="UP000236928">
    <property type="component" value="Unassembled WGS sequence"/>
</dbReference>
<gene>
    <name evidence="1" type="ORF">CmeUKMEL1_07640</name>
</gene>
<proteinExistence type="predicted"/>
<reference evidence="1 2" key="1">
    <citation type="submission" date="2014-04" db="EMBL/GenBank/DDBJ databases">
        <title>Comparative Genomics of Cryptosporidium Species.</title>
        <authorList>
            <person name="Silva J.C."/>
            <person name="Su Q."/>
            <person name="Chalmers R."/>
            <person name="Chibucos M.C."/>
            <person name="Elwin K."/>
            <person name="Godinez A."/>
            <person name="Guo F."/>
            <person name="Huynh K."/>
            <person name="Orvis J."/>
            <person name="Ott S."/>
            <person name="Sadzewicz L."/>
            <person name="Sengamalay N."/>
            <person name="Shetty A."/>
            <person name="Sun M."/>
            <person name="Tallon L."/>
            <person name="Xiao L."/>
            <person name="Zhang H."/>
            <person name="Fraser C.M."/>
            <person name="Zhu G."/>
            <person name="Kissinger J."/>
            <person name="Widmer G."/>
        </authorList>
    </citation>
    <scope>NUCLEOTIDE SEQUENCE [LARGE SCALE GENOMIC DNA]</scope>
    <source>
        <strain evidence="1 2">UKMEL1</strain>
    </source>
</reference>
<comment type="caution">
    <text evidence="1">The sequence shown here is derived from an EMBL/GenBank/DDBJ whole genome shotgun (WGS) entry which is preliminary data.</text>
</comment>